<evidence type="ECO:0000313" key="2">
    <source>
        <dbReference type="Proteomes" id="UP001164539"/>
    </source>
</evidence>
<accession>A0ACC1WQN7</accession>
<proteinExistence type="predicted"/>
<dbReference type="Proteomes" id="UP001164539">
    <property type="component" value="Chromosome 14"/>
</dbReference>
<evidence type="ECO:0000313" key="1">
    <source>
        <dbReference type="EMBL" id="KAJ4701515.1"/>
    </source>
</evidence>
<gene>
    <name evidence="1" type="ORF">OWV82_024749</name>
</gene>
<protein>
    <submittedName>
        <fullName evidence="1">Phosphoglycerate mutase-like protein 1</fullName>
    </submittedName>
</protein>
<name>A0ACC1WQN7_MELAZ</name>
<reference evidence="1 2" key="1">
    <citation type="journal article" date="2023" name="Science">
        <title>Complex scaffold remodeling in plant triterpene biosynthesis.</title>
        <authorList>
            <person name="De La Pena R."/>
            <person name="Hodgson H."/>
            <person name="Liu J.C."/>
            <person name="Stephenson M.J."/>
            <person name="Martin A.C."/>
            <person name="Owen C."/>
            <person name="Harkess A."/>
            <person name="Leebens-Mack J."/>
            <person name="Jimenez L.E."/>
            <person name="Osbourn A."/>
            <person name="Sattely E.S."/>
        </authorList>
    </citation>
    <scope>NUCLEOTIDE SEQUENCE [LARGE SCALE GENOMIC DNA]</scope>
    <source>
        <strain evidence="2">cv. JPN11</strain>
        <tissue evidence="1">Leaf</tissue>
    </source>
</reference>
<keyword evidence="2" id="KW-1185">Reference proteome</keyword>
<dbReference type="EMBL" id="CM051407">
    <property type="protein sequence ID" value="KAJ4701515.1"/>
    <property type="molecule type" value="Genomic_DNA"/>
</dbReference>
<organism evidence="1 2">
    <name type="scientific">Melia azedarach</name>
    <name type="common">Chinaberry tree</name>
    <dbReference type="NCBI Taxonomy" id="155640"/>
    <lineage>
        <taxon>Eukaryota</taxon>
        <taxon>Viridiplantae</taxon>
        <taxon>Streptophyta</taxon>
        <taxon>Embryophyta</taxon>
        <taxon>Tracheophyta</taxon>
        <taxon>Spermatophyta</taxon>
        <taxon>Magnoliopsida</taxon>
        <taxon>eudicotyledons</taxon>
        <taxon>Gunneridae</taxon>
        <taxon>Pentapetalae</taxon>
        <taxon>rosids</taxon>
        <taxon>malvids</taxon>
        <taxon>Sapindales</taxon>
        <taxon>Meliaceae</taxon>
        <taxon>Melia</taxon>
    </lineage>
</organism>
<comment type="caution">
    <text evidence="1">The sequence shown here is derived from an EMBL/GenBank/DDBJ whole genome shotgun (WGS) entry which is preliminary data.</text>
</comment>
<sequence length="241" mass="27245">MVSTAQAQYLYSPNNCKILHMVRHAQGVHNVEAEKNVDALLSEELFDCSISQLGCQQVSDLRKYVHGSGLLNRIELVVTSPLLRTMQTAAGVFGSEGYIYGADGKSPIMMDATPAFSCPPILAHELCRDRLGLRPCDKRRSVSECQSLFPEIDFSLMESEEDDLWYPEAREPYEEIAARGIEFMKWLWTRPEKEIAIVSHGVVLQHLLYVLENDTHPSVKTDLCRRFNNCELRSVVIVNKG</sequence>